<organism evidence="1">
    <name type="scientific">bioreactor metagenome</name>
    <dbReference type="NCBI Taxonomy" id="1076179"/>
    <lineage>
        <taxon>unclassified sequences</taxon>
        <taxon>metagenomes</taxon>
        <taxon>ecological metagenomes</taxon>
    </lineage>
</organism>
<protein>
    <submittedName>
        <fullName evidence="1">Uncharacterized protein</fullName>
    </submittedName>
</protein>
<comment type="caution">
    <text evidence="1">The sequence shown here is derived from an EMBL/GenBank/DDBJ whole genome shotgun (WGS) entry which is preliminary data.</text>
</comment>
<evidence type="ECO:0000313" key="1">
    <source>
        <dbReference type="EMBL" id="MPN44717.1"/>
    </source>
</evidence>
<reference evidence="1" key="1">
    <citation type="submission" date="2019-08" db="EMBL/GenBank/DDBJ databases">
        <authorList>
            <person name="Kucharzyk K."/>
            <person name="Murdoch R.W."/>
            <person name="Higgins S."/>
            <person name="Loffler F."/>
        </authorList>
    </citation>
    <scope>NUCLEOTIDE SEQUENCE</scope>
</reference>
<gene>
    <name evidence="1" type="ORF">SDC9_192282</name>
</gene>
<dbReference type="EMBL" id="VSSQ01104050">
    <property type="protein sequence ID" value="MPN44717.1"/>
    <property type="molecule type" value="Genomic_DNA"/>
</dbReference>
<dbReference type="AlphaFoldDB" id="A0A645I0C3"/>
<sequence length="70" mass="7160">MADGTPVFKGMKAGDVDPRGKKANCFTASDKALAVGGGVLEAVLHLTNASKVSVVPFFETGKAVFGDFEG</sequence>
<accession>A0A645I0C3</accession>
<proteinExistence type="predicted"/>
<name>A0A645I0C3_9ZZZZ</name>